<sequence length="123" mass="13881">MITNDLFFKKKHYVCNMRYLAFLFTIYVMALSAWPCCGSEADLPSGHEDECYSASDNRSEKHPNPHACSPFFHSSTYHAFVAAAAVTKTPAIVVAEKNNSFPDYQDVPVILFSGDIWQPPQWV</sequence>
<protein>
    <submittedName>
        <fullName evidence="1">Uncharacterized protein</fullName>
    </submittedName>
</protein>
<organism evidence="1 2">
    <name type="scientific">Candidatus Pedobacter colombiensis</name>
    <dbReference type="NCBI Taxonomy" id="3121371"/>
    <lineage>
        <taxon>Bacteria</taxon>
        <taxon>Pseudomonadati</taxon>
        <taxon>Bacteroidota</taxon>
        <taxon>Sphingobacteriia</taxon>
        <taxon>Sphingobacteriales</taxon>
        <taxon>Sphingobacteriaceae</taxon>
        <taxon>Pedobacter</taxon>
    </lineage>
</organism>
<accession>A0AAJ5W3S6</accession>
<reference evidence="1" key="1">
    <citation type="submission" date="2023-03" db="EMBL/GenBank/DDBJ databases">
        <title>Andean soil-derived lignocellulolytic bacterial consortium as a source of novel taxa and putative plastic-active enzymes.</title>
        <authorList>
            <person name="Diaz-Garcia L."/>
            <person name="Chuvochina M."/>
            <person name="Feuerriegel G."/>
            <person name="Bunk B."/>
            <person name="Sproer C."/>
            <person name="Streit W.R."/>
            <person name="Rodriguez L.M."/>
            <person name="Overmann J."/>
            <person name="Jimenez D.J."/>
        </authorList>
    </citation>
    <scope>NUCLEOTIDE SEQUENCE</scope>
    <source>
        <strain evidence="1">MAG 3858</strain>
    </source>
</reference>
<name>A0AAJ5W3S6_9SPHI</name>
<evidence type="ECO:0000313" key="2">
    <source>
        <dbReference type="Proteomes" id="UP001214530"/>
    </source>
</evidence>
<dbReference type="EMBL" id="CP119313">
    <property type="protein sequence ID" value="WEK17616.1"/>
    <property type="molecule type" value="Genomic_DNA"/>
</dbReference>
<dbReference type="AlphaFoldDB" id="A0AAJ5W3S6"/>
<gene>
    <name evidence="1" type="ORF">P0Y49_12505</name>
</gene>
<dbReference type="Proteomes" id="UP001214530">
    <property type="component" value="Chromosome"/>
</dbReference>
<evidence type="ECO:0000313" key="1">
    <source>
        <dbReference type="EMBL" id="WEK17616.1"/>
    </source>
</evidence>
<proteinExistence type="predicted"/>